<evidence type="ECO:0000256" key="1">
    <source>
        <dbReference type="SAM" id="MobiDB-lite"/>
    </source>
</evidence>
<name>A0A2P6SPH2_ROSCH</name>
<dbReference type="EMBL" id="PDCK01000039">
    <property type="protein sequence ID" value="PRQ60578.1"/>
    <property type="molecule type" value="Genomic_DNA"/>
</dbReference>
<reference evidence="2 3" key="1">
    <citation type="journal article" date="2018" name="Nat. Genet.">
        <title>The Rosa genome provides new insights in the design of modern roses.</title>
        <authorList>
            <person name="Bendahmane M."/>
        </authorList>
    </citation>
    <scope>NUCLEOTIDE SEQUENCE [LARGE SCALE GENOMIC DNA]</scope>
    <source>
        <strain evidence="3">cv. Old Blush</strain>
    </source>
</reference>
<sequence>MLCSVRRPNWLDRLRSNKGFPAGDNLDLDHFLRHNPNSSSESPSPNAESTESIPPVSNRPESSNPTRDDGKGEALLGLMSTAISELFFIDGSEESSRISGKKVPRKQTHPRVCVTSSTTNSNSKENKSSGSTRNGIHDFTAITSLNSDNSKELNEEEELEEKEERELKGYSKSEVTVIDTSCEVWKTEKVVFRRKSMWKVREKKSKVRSFGRNKRKVVSGEEGDDGIEEKKKEAKVLDCEGDQCISLNPIENSQNDARKEVYKDTTDNLNDRGKEFGKDNIPDNNRKDLEKGFPLNRPPRKTMKDGSSVVFIKGIPTYEKNEGKLPRKCLKDSQRKYKA</sequence>
<proteinExistence type="predicted"/>
<organism evidence="2 3">
    <name type="scientific">Rosa chinensis</name>
    <name type="common">China rose</name>
    <dbReference type="NCBI Taxonomy" id="74649"/>
    <lineage>
        <taxon>Eukaryota</taxon>
        <taxon>Viridiplantae</taxon>
        <taxon>Streptophyta</taxon>
        <taxon>Embryophyta</taxon>
        <taxon>Tracheophyta</taxon>
        <taxon>Spermatophyta</taxon>
        <taxon>Magnoliopsida</taxon>
        <taxon>eudicotyledons</taxon>
        <taxon>Gunneridae</taxon>
        <taxon>Pentapetalae</taxon>
        <taxon>rosids</taxon>
        <taxon>fabids</taxon>
        <taxon>Rosales</taxon>
        <taxon>Rosaceae</taxon>
        <taxon>Rosoideae</taxon>
        <taxon>Rosoideae incertae sedis</taxon>
        <taxon>Rosa</taxon>
    </lineage>
</organism>
<dbReference type="STRING" id="74649.A0A2P6SPH2"/>
<feature type="compositionally biased region" description="Low complexity" evidence="1">
    <location>
        <begin position="115"/>
        <end position="132"/>
    </location>
</feature>
<feature type="region of interest" description="Disordered" evidence="1">
    <location>
        <begin position="31"/>
        <end position="72"/>
    </location>
</feature>
<feature type="compositionally biased region" description="Basic and acidic residues" evidence="1">
    <location>
        <begin position="267"/>
        <end position="291"/>
    </location>
</feature>
<feature type="region of interest" description="Disordered" evidence="1">
    <location>
        <begin position="94"/>
        <end position="170"/>
    </location>
</feature>
<dbReference type="AlphaFoldDB" id="A0A2P6SPH2"/>
<feature type="compositionally biased region" description="Basic residues" evidence="1">
    <location>
        <begin position="99"/>
        <end position="109"/>
    </location>
</feature>
<feature type="region of interest" description="Disordered" evidence="1">
    <location>
        <begin position="267"/>
        <end position="308"/>
    </location>
</feature>
<feature type="compositionally biased region" description="Low complexity" evidence="1">
    <location>
        <begin position="35"/>
        <end position="52"/>
    </location>
</feature>
<feature type="region of interest" description="Disordered" evidence="1">
    <location>
        <begin position="209"/>
        <end position="229"/>
    </location>
</feature>
<evidence type="ECO:0000313" key="2">
    <source>
        <dbReference type="EMBL" id="PRQ60578.1"/>
    </source>
</evidence>
<keyword evidence="3" id="KW-1185">Reference proteome</keyword>
<accession>A0A2P6SPH2</accession>
<dbReference type="PANTHER" id="PTHR37258:SF1">
    <property type="entry name" value="FANTOM PROTEIN"/>
    <property type="match status" value="1"/>
</dbReference>
<gene>
    <name evidence="2" type="ORF">RchiOBHm_Chr1g0382841</name>
</gene>
<dbReference type="OMA" id="WAVLENC"/>
<evidence type="ECO:0000313" key="3">
    <source>
        <dbReference type="Proteomes" id="UP000238479"/>
    </source>
</evidence>
<dbReference type="OrthoDB" id="684590at2759"/>
<dbReference type="PANTHER" id="PTHR37258">
    <property type="entry name" value="FANTOM PROTEIN"/>
    <property type="match status" value="1"/>
</dbReference>
<comment type="caution">
    <text evidence="2">The sequence shown here is derived from an EMBL/GenBank/DDBJ whole genome shotgun (WGS) entry which is preliminary data.</text>
</comment>
<dbReference type="Gramene" id="PRQ60578">
    <property type="protein sequence ID" value="PRQ60578"/>
    <property type="gene ID" value="RchiOBHm_Chr1g0382841"/>
</dbReference>
<dbReference type="Proteomes" id="UP000238479">
    <property type="component" value="Chromosome 1"/>
</dbReference>
<protein>
    <submittedName>
        <fullName evidence="2">Uncharacterized protein</fullName>
    </submittedName>
</protein>